<feature type="region of interest" description="Disordered" evidence="1">
    <location>
        <begin position="155"/>
        <end position="372"/>
    </location>
</feature>
<organism evidence="4 5">
    <name type="scientific">Amycolatopsis dongchuanensis</name>
    <dbReference type="NCBI Taxonomy" id="1070866"/>
    <lineage>
        <taxon>Bacteria</taxon>
        <taxon>Bacillati</taxon>
        <taxon>Actinomycetota</taxon>
        <taxon>Actinomycetes</taxon>
        <taxon>Pseudonocardiales</taxon>
        <taxon>Pseudonocardiaceae</taxon>
        <taxon>Amycolatopsis</taxon>
    </lineage>
</organism>
<dbReference type="Pfam" id="PF20177">
    <property type="entry name" value="DUF6542"/>
    <property type="match status" value="1"/>
</dbReference>
<evidence type="ECO:0000259" key="3">
    <source>
        <dbReference type="Pfam" id="PF20177"/>
    </source>
</evidence>
<feature type="domain" description="DUF6542" evidence="3">
    <location>
        <begin position="31"/>
        <end position="151"/>
    </location>
</feature>
<keyword evidence="5" id="KW-1185">Reference proteome</keyword>
<evidence type="ECO:0000256" key="1">
    <source>
        <dbReference type="SAM" id="MobiDB-lite"/>
    </source>
</evidence>
<comment type="caution">
    <text evidence="4">The sequence shown here is derived from an EMBL/GenBank/DDBJ whole genome shotgun (WGS) entry which is preliminary data.</text>
</comment>
<proteinExistence type="predicted"/>
<feature type="transmembrane region" description="Helical" evidence="2">
    <location>
        <begin position="128"/>
        <end position="148"/>
    </location>
</feature>
<protein>
    <recommendedName>
        <fullName evidence="3">DUF6542 domain-containing protein</fullName>
    </recommendedName>
</protein>
<dbReference type="Proteomes" id="UP001500192">
    <property type="component" value="Unassembled WGS sequence"/>
</dbReference>
<sequence length="372" mass="39521">MTAIRDRQSDTDADEVAVPWDARPVVGERRGLPWWGAVLLAFGLALVGAIADMQLQNALGWVFNLCYVVGAVVAICAVQRRSLFGPMVQPPLILAITVPLVVLLITGVPANSDTLAKALAVGTPLINGFPVMAITTGLTLVIGIFRLYRERNPEAAAKGADGTSDPDKKRPARQGRPRAGAADRPGKSARDAAVAEDAAERGAGATRLRRPADGRGAAGRPVAGDPHPSLPLTPRRRPEDPPRRGEGGARGDRRERGGEPGARGKSPQGRQGRVPRGARDDSERRRGAPRDEGDRRRGASPDEGDRRRGASPDDADRRRGGEGRGVPGDRPRRLPPRGGSSRGGAGEPPRRAPGRRSGPPPRGRRPWDEDEA</sequence>
<feature type="transmembrane region" description="Helical" evidence="2">
    <location>
        <begin position="90"/>
        <end position="108"/>
    </location>
</feature>
<gene>
    <name evidence="4" type="ORF">GCM10023214_12410</name>
</gene>
<evidence type="ECO:0000313" key="4">
    <source>
        <dbReference type="EMBL" id="GAA5155937.1"/>
    </source>
</evidence>
<feature type="compositionally biased region" description="Basic and acidic residues" evidence="1">
    <location>
        <begin position="236"/>
        <end position="258"/>
    </location>
</feature>
<name>A0ABP9Q2K2_9PSEU</name>
<keyword evidence="2" id="KW-0472">Membrane</keyword>
<evidence type="ECO:0000313" key="5">
    <source>
        <dbReference type="Proteomes" id="UP001500192"/>
    </source>
</evidence>
<dbReference type="InterPro" id="IPR046672">
    <property type="entry name" value="DUF6542"/>
</dbReference>
<feature type="compositionally biased region" description="Basic and acidic residues" evidence="1">
    <location>
        <begin position="277"/>
        <end position="332"/>
    </location>
</feature>
<keyword evidence="2" id="KW-0812">Transmembrane</keyword>
<dbReference type="RefSeq" id="WP_091513646.1">
    <property type="nucleotide sequence ID" value="NZ_BAABIB010000033.1"/>
</dbReference>
<keyword evidence="2" id="KW-1133">Transmembrane helix</keyword>
<feature type="compositionally biased region" description="Low complexity" evidence="1">
    <location>
        <begin position="214"/>
        <end position="226"/>
    </location>
</feature>
<feature type="transmembrane region" description="Helical" evidence="2">
    <location>
        <begin position="32"/>
        <end position="52"/>
    </location>
</feature>
<reference evidence="5" key="1">
    <citation type="journal article" date="2019" name="Int. J. Syst. Evol. Microbiol.">
        <title>The Global Catalogue of Microorganisms (GCM) 10K type strain sequencing project: providing services to taxonomists for standard genome sequencing and annotation.</title>
        <authorList>
            <consortium name="The Broad Institute Genomics Platform"/>
            <consortium name="The Broad Institute Genome Sequencing Center for Infectious Disease"/>
            <person name="Wu L."/>
            <person name="Ma J."/>
        </authorList>
    </citation>
    <scope>NUCLEOTIDE SEQUENCE [LARGE SCALE GENOMIC DNA]</scope>
    <source>
        <strain evidence="5">JCM 18054</strain>
    </source>
</reference>
<evidence type="ECO:0000256" key="2">
    <source>
        <dbReference type="SAM" id="Phobius"/>
    </source>
</evidence>
<feature type="compositionally biased region" description="Low complexity" evidence="1">
    <location>
        <begin position="191"/>
        <end position="205"/>
    </location>
</feature>
<feature type="transmembrane region" description="Helical" evidence="2">
    <location>
        <begin position="58"/>
        <end position="78"/>
    </location>
</feature>
<dbReference type="EMBL" id="BAABIB010000033">
    <property type="protein sequence ID" value="GAA5155937.1"/>
    <property type="molecule type" value="Genomic_DNA"/>
</dbReference>
<accession>A0ABP9Q2K2</accession>